<feature type="region of interest" description="Disordered" evidence="6">
    <location>
        <begin position="546"/>
        <end position="571"/>
    </location>
</feature>
<feature type="region of interest" description="Disordered" evidence="6">
    <location>
        <begin position="2010"/>
        <end position="2133"/>
    </location>
</feature>
<dbReference type="SUPFAM" id="SSF47769">
    <property type="entry name" value="SAM/Pointed domain"/>
    <property type="match status" value="1"/>
</dbReference>
<organism evidence="8 9">
    <name type="scientific">Volvox africanus</name>
    <dbReference type="NCBI Taxonomy" id="51714"/>
    <lineage>
        <taxon>Eukaryota</taxon>
        <taxon>Viridiplantae</taxon>
        <taxon>Chlorophyta</taxon>
        <taxon>core chlorophytes</taxon>
        <taxon>Chlorophyceae</taxon>
        <taxon>CS clade</taxon>
        <taxon>Chlamydomonadales</taxon>
        <taxon>Volvocaceae</taxon>
        <taxon>Volvox</taxon>
    </lineage>
</organism>
<feature type="compositionally biased region" description="Gly residues" evidence="6">
    <location>
        <begin position="2056"/>
        <end position="2070"/>
    </location>
</feature>
<keyword evidence="2" id="KW-0963">Cytoplasm</keyword>
<keyword evidence="5" id="KW-0175">Coiled coil</keyword>
<dbReference type="Pfam" id="PF00536">
    <property type="entry name" value="SAM_1"/>
    <property type="match status" value="1"/>
</dbReference>
<feature type="region of interest" description="Disordered" evidence="6">
    <location>
        <begin position="1598"/>
        <end position="1997"/>
    </location>
</feature>
<dbReference type="Gene3D" id="1.10.150.50">
    <property type="entry name" value="Transcription Factor, Ets-1"/>
    <property type="match status" value="1"/>
</dbReference>
<feature type="compositionally biased region" description="Low complexity" evidence="6">
    <location>
        <begin position="1802"/>
        <end position="1811"/>
    </location>
</feature>
<feature type="compositionally biased region" description="Low complexity" evidence="6">
    <location>
        <begin position="1780"/>
        <end position="1795"/>
    </location>
</feature>
<feature type="region of interest" description="Disordered" evidence="6">
    <location>
        <begin position="2159"/>
        <end position="2181"/>
    </location>
</feature>
<dbReference type="EMBL" id="BSDZ01000080">
    <property type="protein sequence ID" value="GLI69193.1"/>
    <property type="molecule type" value="Genomic_DNA"/>
</dbReference>
<dbReference type="PROSITE" id="PS50105">
    <property type="entry name" value="SAM_DOMAIN"/>
    <property type="match status" value="1"/>
</dbReference>
<feature type="compositionally biased region" description="Gly residues" evidence="6">
    <location>
        <begin position="1957"/>
        <end position="1967"/>
    </location>
</feature>
<dbReference type="InterPro" id="IPR013761">
    <property type="entry name" value="SAM/pointed_sf"/>
</dbReference>
<feature type="compositionally biased region" description="Pro residues" evidence="6">
    <location>
        <begin position="249"/>
        <end position="258"/>
    </location>
</feature>
<dbReference type="InterPro" id="IPR001660">
    <property type="entry name" value="SAM"/>
</dbReference>
<evidence type="ECO:0000256" key="1">
    <source>
        <dbReference type="ARBA" id="ARBA00004496"/>
    </source>
</evidence>
<feature type="compositionally biased region" description="Gly residues" evidence="6">
    <location>
        <begin position="1705"/>
        <end position="1714"/>
    </location>
</feature>
<comment type="caution">
    <text evidence="8">The sequence shown here is derived from an EMBL/GenBank/DDBJ whole genome shotgun (WGS) entry which is preliminary data.</text>
</comment>
<keyword evidence="4" id="KW-0378">Hydrolase</keyword>
<dbReference type="PANTHER" id="PTHR22998:SF1">
    <property type="entry name" value="NAD(+) HYDROLASE SARM1"/>
    <property type="match status" value="1"/>
</dbReference>
<dbReference type="PANTHER" id="PTHR22998">
    <property type="entry name" value="SARM1"/>
    <property type="match status" value="1"/>
</dbReference>
<feature type="compositionally biased region" description="Pro residues" evidence="6">
    <location>
        <begin position="104"/>
        <end position="113"/>
    </location>
</feature>
<feature type="compositionally biased region" description="Low complexity" evidence="6">
    <location>
        <begin position="2042"/>
        <end position="2055"/>
    </location>
</feature>
<feature type="region of interest" description="Disordered" evidence="6">
    <location>
        <begin position="776"/>
        <end position="804"/>
    </location>
</feature>
<accession>A0ABQ5SI83</accession>
<feature type="compositionally biased region" description="Polar residues" evidence="6">
    <location>
        <begin position="286"/>
        <end position="298"/>
    </location>
</feature>
<feature type="compositionally biased region" description="Polar residues" evidence="6">
    <location>
        <begin position="1605"/>
        <end position="1616"/>
    </location>
</feature>
<feature type="region of interest" description="Disordered" evidence="6">
    <location>
        <begin position="908"/>
        <end position="948"/>
    </location>
</feature>
<feature type="compositionally biased region" description="Basic and acidic residues" evidence="6">
    <location>
        <begin position="908"/>
        <end position="922"/>
    </location>
</feature>
<name>A0ABQ5SI83_9CHLO</name>
<dbReference type="Proteomes" id="UP001165090">
    <property type="component" value="Unassembled WGS sequence"/>
</dbReference>
<evidence type="ECO:0000256" key="2">
    <source>
        <dbReference type="ARBA" id="ARBA00022490"/>
    </source>
</evidence>
<protein>
    <recommendedName>
        <fullName evidence="7">SAM domain-containing protein</fullName>
    </recommendedName>
</protein>
<feature type="compositionally biased region" description="Low complexity" evidence="6">
    <location>
        <begin position="303"/>
        <end position="328"/>
    </location>
</feature>
<evidence type="ECO:0000256" key="4">
    <source>
        <dbReference type="ARBA" id="ARBA00022801"/>
    </source>
</evidence>
<feature type="compositionally biased region" description="Low complexity" evidence="6">
    <location>
        <begin position="2079"/>
        <end position="2091"/>
    </location>
</feature>
<feature type="region of interest" description="Disordered" evidence="6">
    <location>
        <begin position="1071"/>
        <end position="1091"/>
    </location>
</feature>
<feature type="compositionally biased region" description="Low complexity" evidence="6">
    <location>
        <begin position="1742"/>
        <end position="1762"/>
    </location>
</feature>
<evidence type="ECO:0000259" key="7">
    <source>
        <dbReference type="PROSITE" id="PS50105"/>
    </source>
</evidence>
<feature type="compositionally biased region" description="Polar residues" evidence="6">
    <location>
        <begin position="24"/>
        <end position="35"/>
    </location>
</feature>
<gene>
    <name evidence="8" type="ORF">VaNZ11_013762</name>
</gene>
<feature type="compositionally biased region" description="Pro residues" evidence="6">
    <location>
        <begin position="138"/>
        <end position="154"/>
    </location>
</feature>
<feature type="compositionally biased region" description="Acidic residues" evidence="6">
    <location>
        <begin position="85"/>
        <end position="96"/>
    </location>
</feature>
<proteinExistence type="predicted"/>
<evidence type="ECO:0000313" key="8">
    <source>
        <dbReference type="EMBL" id="GLI69193.1"/>
    </source>
</evidence>
<feature type="compositionally biased region" description="Low complexity" evidence="6">
    <location>
        <begin position="1968"/>
        <end position="1988"/>
    </location>
</feature>
<evidence type="ECO:0000313" key="9">
    <source>
        <dbReference type="Proteomes" id="UP001165090"/>
    </source>
</evidence>
<dbReference type="InterPro" id="IPR039184">
    <property type="entry name" value="SARM1"/>
</dbReference>
<feature type="region of interest" description="Disordered" evidence="6">
    <location>
        <begin position="1499"/>
        <end position="1586"/>
    </location>
</feature>
<sequence>MEGDSDEFGLGNTGDLEIDHHDTSGLSAQARSQAAESGLFSTDGDDDFGSGNNGPPSGGLSAMPPRPLPPGPGNQRGSSGLFSGTDDDDFGADDPDLPSRRNAPQPPRPPPLPSSNRGGSSGLFSSGDDFDADSGDLPPRPGPELRPRAPPPAPSRRSDSGGLFSDDGLNSGELGLSDLGTEIDHGGAQPSRRLPPPTGDFTNPSLSLDANDSDIADLLGPQSTNAAPGPALPAALPPRPGPVRTVTAPLPPPPPPPASGGYGLGEDDPELAELLGETPRGATTRPALSSGQPSNRRITFQEPIAAPLQSPALAPQQQYQRVQQPQAVGLESGSFDDDSGDGYGLERDAKSGLTELGSRRDTPSDDFASGDDYGSVTFGGRVPAVATSPVPSAGASFKRIPSPGSGYDPVQDPLDSPVARGGRPPPRGIPPRRQIGESSEGNFNLIDEYGDDEDGYGSGMYGNRGDGRSDRRSGGVAFRRIPSPTRGPPPKRPAAPSPPGDDDYEDEFEVEDDEDVFADDASWDGEIRFSRGGGAGRVNHVVNAARPRSARQPRSRGLQVAGDTRMRATSALPPRERQAALITNMMSRHPSTWDIREVASWVEFIGLGQYRPKFVHNCVDGGLLLSLGDAELSRDLRILPLGHRRALLAAIAQLREAAEAMEKNREGAPGAGAGPKSEAARLADLRQRAGEQEVDRRPSSITARLIPPEPFLGPAAGKVTVYEQRAKLLYQLDRARHRAAQHAAIIEQLSNNKALTEAQMAEVRGKLKDLETKHKDEFSPTHRRGMTASVSPGGPGGSRKGAAALAAAEYGPDAAVPWLPVGRGTRSVNPHPERFARDGEDPTVDLTFRPRVGRVEEVPAGAVRDIVAKALDSRTPFWQRMDFEFEKMRKEREAREEARRKRRERMGVVRRGGEGDDEEKVKSPHWNNYWVPNSNKNNSNHKNFKRGSENEELTQYRSFAKDKTRLSRWFKRFVDDDERTEGDVALERLVNRMIRALVKTKEKVDSEVGDTFDKRIRTYFEQHGYKFETHTSNTIMVRARGTRPPVPARPDTTLYDFEEVEQYYPDYLKKKTQGGQDDYGTGADDEENETRMVPKRTKWKRLASIYHMERQKKIRAAIAMVKMSQFVLRHGVRWPPERDRDRGKKDVWVPSSGAGALHQLDGRDRTFNTVGQENISLHAKLKKALSPPQPVTFQMKMKQQEENEAKAEMLFALMGWPHSSGDPDLGPSMEPLLQPDSGGGEGFGLNGDEGGQAGPRRRWQQRLDFFGALDALLDRALELRHQQEEWWVSWNLARERSYGEEDLPLEPPRAEELNWGSDDPLMEMQNRAMERQRQEWLLEWERTRRKRERQATKMRSQGYREDDIEYRLGPQQEASEVEYAIQNHLVHNVELLARLKDADLLRFKEELKGTKKMMAVYRALRSQMFLDDTYARERRKEEALRAMYDSFRPGGNRRHITPEEQEAIYARLKSDEAKRAARRQELLERKRAEEKASLTPWYMLPRSVSRGPSQPSSRATSPSGGPANGRRSTRSPPTAEGTLTTPRRRPGSAARTRGTSGGGGPLEGEGSSRSMYVFGSSTPKSMWDPVGWRRQARGIGASLLDSPGLQGSPSTASISQEQHRTPGAAPWSVGRSAAATPTRQRPSTPMRSSGAVDSQKTPIRSPAPPQRPRSGQAPPASPSRLSFGGAGASARRPTSAGPPSANRISGGGGAGASTGGASAVPSPRPGASAVHPSRSRTQPANTGRGRSAAGAPPASPRRSTARVAFTAPPSPTRSSGGGSLPARGRGAAGAGPTRRGLMDGDTTSSASASPSPERRIATAPRGGAGLGSVAIRVKPPQEPRGLADTDSSPSPQTRLRPLPQAVSHPPPATVMHASGAAIPLAGAGVGGPGQPLSRRSSGASGTAGLGLGQGVPRVSSTGAATAAAATPPKRQPSATSNITSPQHGLSQQSSASSIMGPGRGTAGGSSGGVAAQVSSSGSASGTPTGHASVPGKDTAGPRALATSFAVGGVARASATGSAAAPSSAPGSRRPSTPPQGAIQQESSSTSKTSSTSGRAAGTGIGGAVDRGSGSGQSLAVLKSPQSRSPAAASPPSASPPAASPPSRSPPSHSPPSQSPTAASPRVAPSPQPSHSRLAAVEAEITEGSAGVALEDDYSLDEYEVDAGEGDQLDYGDEGDAGAEDF</sequence>
<reference evidence="8 9" key="1">
    <citation type="journal article" date="2023" name="IScience">
        <title>Expanded male sex-determining region conserved during the evolution of homothallism in the green alga Volvox.</title>
        <authorList>
            <person name="Yamamoto K."/>
            <person name="Matsuzaki R."/>
            <person name="Mahakham W."/>
            <person name="Heman W."/>
            <person name="Sekimoto H."/>
            <person name="Kawachi M."/>
            <person name="Minakuchi Y."/>
            <person name="Toyoda A."/>
            <person name="Nozaki H."/>
        </authorList>
    </citation>
    <scope>NUCLEOTIDE SEQUENCE [LARGE SCALE GENOMIC DNA]</scope>
    <source>
        <strain evidence="8 9">NIES-4468</strain>
    </source>
</reference>
<feature type="compositionally biased region" description="Pro residues" evidence="6">
    <location>
        <begin position="2092"/>
        <end position="2113"/>
    </location>
</feature>
<comment type="subcellular location">
    <subcellularLocation>
        <location evidence="1">Cytoplasm</location>
    </subcellularLocation>
</comment>
<keyword evidence="3" id="KW-0677">Repeat</keyword>
<feature type="compositionally biased region" description="Pro residues" evidence="6">
    <location>
        <begin position="485"/>
        <end position="499"/>
    </location>
</feature>
<feature type="coiled-coil region" evidence="5">
    <location>
        <begin position="732"/>
        <end position="773"/>
    </location>
</feature>
<feature type="compositionally biased region" description="Low complexity" evidence="6">
    <location>
        <begin position="2010"/>
        <end position="2030"/>
    </location>
</feature>
<feature type="compositionally biased region" description="Low complexity" evidence="6">
    <location>
        <begin position="926"/>
        <end position="941"/>
    </location>
</feature>
<feature type="compositionally biased region" description="Polar residues" evidence="6">
    <location>
        <begin position="1932"/>
        <end position="1953"/>
    </location>
</feature>
<evidence type="ECO:0000256" key="6">
    <source>
        <dbReference type="SAM" id="MobiDB-lite"/>
    </source>
</evidence>
<feature type="compositionally biased region" description="Polar residues" evidence="6">
    <location>
        <begin position="1635"/>
        <end position="1658"/>
    </location>
</feature>
<feature type="compositionally biased region" description="Polar residues" evidence="6">
    <location>
        <begin position="200"/>
        <end position="210"/>
    </location>
</feature>
<keyword evidence="9" id="KW-1185">Reference proteome</keyword>
<evidence type="ECO:0000256" key="5">
    <source>
        <dbReference type="SAM" id="Coils"/>
    </source>
</evidence>
<feature type="region of interest" description="Disordered" evidence="6">
    <location>
        <begin position="1"/>
        <end position="506"/>
    </location>
</feature>
<feature type="compositionally biased region" description="Polar residues" evidence="6">
    <location>
        <begin position="1506"/>
        <end position="1519"/>
    </location>
</feature>
<feature type="compositionally biased region" description="Low complexity" evidence="6">
    <location>
        <begin position="114"/>
        <end position="127"/>
    </location>
</feature>
<feature type="compositionally biased region" description="Low complexity" evidence="6">
    <location>
        <begin position="49"/>
        <end position="59"/>
    </location>
</feature>
<evidence type="ECO:0000256" key="3">
    <source>
        <dbReference type="ARBA" id="ARBA00022737"/>
    </source>
</evidence>
<feature type="domain" description="SAM" evidence="7">
    <location>
        <begin position="593"/>
        <end position="657"/>
    </location>
</feature>
<dbReference type="SMART" id="SM00454">
    <property type="entry name" value="SAM"/>
    <property type="match status" value="1"/>
</dbReference>